<proteinExistence type="predicted"/>
<sequence>MIDPKGNLITELSGLPEVEAHKVFEGDELILIRKILKEGHLRLDGLHNKLEAELDAFR</sequence>
<organism evidence="1">
    <name type="scientific">marine metagenome</name>
    <dbReference type="NCBI Taxonomy" id="408172"/>
    <lineage>
        <taxon>unclassified sequences</taxon>
        <taxon>metagenomes</taxon>
        <taxon>ecological metagenomes</taxon>
    </lineage>
</organism>
<name>A0A382KVB1_9ZZZZ</name>
<dbReference type="EMBL" id="UINC01082367">
    <property type="protein sequence ID" value="SVC27072.1"/>
    <property type="molecule type" value="Genomic_DNA"/>
</dbReference>
<accession>A0A382KVB1</accession>
<protein>
    <submittedName>
        <fullName evidence="1">Uncharacterized protein</fullName>
    </submittedName>
</protein>
<dbReference type="AlphaFoldDB" id="A0A382KVB1"/>
<evidence type="ECO:0000313" key="1">
    <source>
        <dbReference type="EMBL" id="SVC27072.1"/>
    </source>
</evidence>
<gene>
    <name evidence="1" type="ORF">METZ01_LOCUS279926</name>
</gene>
<reference evidence="1" key="1">
    <citation type="submission" date="2018-05" db="EMBL/GenBank/DDBJ databases">
        <authorList>
            <person name="Lanie J.A."/>
            <person name="Ng W.-L."/>
            <person name="Kazmierczak K.M."/>
            <person name="Andrzejewski T.M."/>
            <person name="Davidsen T.M."/>
            <person name="Wayne K.J."/>
            <person name="Tettelin H."/>
            <person name="Glass J.I."/>
            <person name="Rusch D."/>
            <person name="Podicherti R."/>
            <person name="Tsui H.-C.T."/>
            <person name="Winkler M.E."/>
        </authorList>
    </citation>
    <scope>NUCLEOTIDE SEQUENCE</scope>
</reference>